<gene>
    <name evidence="1" type="primary">vasA</name>
    <name evidence="1" type="ORF">C3E80_01465</name>
</gene>
<dbReference type="Proteomes" id="UP000285793">
    <property type="component" value="Unassembled WGS sequence"/>
</dbReference>
<dbReference type="AlphaFoldDB" id="A0A423Y4Q3"/>
<reference evidence="1 2" key="1">
    <citation type="journal article" date="2018" name="Front. Microbiol.">
        <title>An Investigation of an Acute Gastroenteritis Outbreak: Cronobacter sakazakii, a Potential Cause of Food-Borne Illness.</title>
        <authorList>
            <person name="Yong W."/>
            <person name="Guo B."/>
            <person name="Shi X."/>
            <person name="Cheng T."/>
            <person name="Chen M."/>
            <person name="Jiang X."/>
            <person name="Ye Y."/>
            <person name="Wang J."/>
            <person name="Xie G."/>
            <person name="Ding J."/>
        </authorList>
    </citation>
    <scope>NUCLEOTIDE SEQUENCE [LARGE SCALE GENOMIC DNA]</scope>
    <source>
        <strain evidence="1 2">S1</strain>
    </source>
</reference>
<organism evidence="1 2">
    <name type="scientific">Cronobacter malonaticus</name>
    <dbReference type="NCBI Taxonomy" id="413503"/>
    <lineage>
        <taxon>Bacteria</taxon>
        <taxon>Pseudomonadati</taxon>
        <taxon>Pseudomonadota</taxon>
        <taxon>Gammaproteobacteria</taxon>
        <taxon>Enterobacterales</taxon>
        <taxon>Enterobacteriaceae</taxon>
        <taxon>Cronobacter</taxon>
    </lineage>
</organism>
<dbReference type="PIRSF" id="PIRSF028304">
    <property type="entry name" value="UCP028304"/>
    <property type="match status" value="1"/>
</dbReference>
<proteinExistence type="predicted"/>
<accession>A0A423Y4Q3</accession>
<dbReference type="PANTHER" id="PTHR35370:SF1">
    <property type="entry name" value="TYPE VI SECRETION SYSTEM COMPONENT TSSF1"/>
    <property type="match status" value="1"/>
</dbReference>
<name>A0A423Y4Q3_9ENTR</name>
<dbReference type="NCBIfam" id="TIGR03359">
    <property type="entry name" value="VI_chp_6"/>
    <property type="match status" value="1"/>
</dbReference>
<dbReference type="Pfam" id="PF05947">
    <property type="entry name" value="T6SS_TssF"/>
    <property type="match status" value="1"/>
</dbReference>
<sequence>MDKKFLDYYNKELTYMREMAQDFALHHPKIAARLGMHGIEIADPYVERLIEAFCFMSARIQIKLDAGFPLFTQRLLDIIYPNYTSPVPAMGVVQLKPDFKEGNLTQGYTVNRHCAFYTPITPGETTRCEFRNGHTVTLWPLEIIEARLTTLPPDIPTSAKFVLPLQRLKGALRLKLRLHEDLHFSQLVGLEQLPIYIDGDERVVSHIFELIHTAHVAMMIRGKSPEGTEDTFVAEKPLAFEGLEPEQGLLPAQWNIFHGHTLIQEYFTCRQRFYFFTLTQLSEGLKKIDSNEAEIIILLDNAPQDLVAHITASRFLLFCTPVINLFPKQMDRVEINRALNEFHVVADRSRPLDYEIFSISKVVGQQAETSKEVVFHPLFQTRHYHHGNAGRYFSHTRRPRTPEKSLRHYETRTAYRGTEVFISLVDQHDAPFSDDIRYLTIDALVTNRDLPALLSRSGNFELTLTDAAPIEGARFVCAPSVPQPPFAEDESAWRLIRQLSFNYQPLADMDHSTGGEALRKMLRLFVSHSDHEANTQIDALVGCKSEPVIRRLPEDGLLIYGRGVRCTLTVDEAGFSGISPYLFGLVMENYIARHAAINVFTETELVSMQRGRISCWKARPGRRGIL</sequence>
<dbReference type="PANTHER" id="PTHR35370">
    <property type="entry name" value="CYTOPLASMIC PROTEIN-RELATED-RELATED"/>
    <property type="match status" value="1"/>
</dbReference>
<dbReference type="RefSeq" id="WP_123947727.1">
    <property type="nucleotide sequence ID" value="NZ_PQJL01000001.1"/>
</dbReference>
<protein>
    <submittedName>
        <fullName evidence="1">Type VI secretion system baseplate subunit TssF</fullName>
    </submittedName>
</protein>
<dbReference type="InterPro" id="IPR010272">
    <property type="entry name" value="T6SS_TssF"/>
</dbReference>
<evidence type="ECO:0000313" key="2">
    <source>
        <dbReference type="Proteomes" id="UP000285793"/>
    </source>
</evidence>
<dbReference type="EMBL" id="PQJL01000001">
    <property type="protein sequence ID" value="ROW64869.1"/>
    <property type="molecule type" value="Genomic_DNA"/>
</dbReference>
<evidence type="ECO:0000313" key="1">
    <source>
        <dbReference type="EMBL" id="ROW64869.1"/>
    </source>
</evidence>
<comment type="caution">
    <text evidence="1">The sequence shown here is derived from an EMBL/GenBank/DDBJ whole genome shotgun (WGS) entry which is preliminary data.</text>
</comment>